<dbReference type="GO" id="GO:0005829">
    <property type="term" value="C:cytosol"/>
    <property type="evidence" value="ECO:0007669"/>
    <property type="project" value="TreeGrafter"/>
</dbReference>
<dbReference type="PROSITE" id="PS51194">
    <property type="entry name" value="HELICASE_CTER"/>
    <property type="match status" value="1"/>
</dbReference>
<sequence length="407" mass="44587">MSFDFFGFDMRLLSGIRAAGYENPTLVQRKAIPAVLEGSDVMGLAQTGTGKSAAFVLPVLQRLLSDDAGKKGPVRVLVLTPTRELALQIHETFIVLGKQTGIRSAAVHGGVGFGRQLKDIKKVTVVTACPGRLLDLMERGEVDLTNVDTLVLDEADRMLDMGFLTDVQRVLDALPARRQNLMFSATMPETIAEFSTKILNDPVVVKVAHTVPADGVDHVCCPVPVHLKQSFLKALLDETEFQSVLIFVRTKRWAGRLAQRLMKSGFRAVDLHGDLSQSKRRRALDGFKNGEFNVLVATDLAARGIDCSGISHVINYDMPDTVEIYVHRIGRTGRVDRKGVAFTFVAVEDQIKMEEIEDALGSSLKLHYLDSFNYSAPKTDFSAVDKSGAAARQKGPRSKAGKSFSKK</sequence>
<dbReference type="GO" id="GO:0003724">
    <property type="term" value="F:RNA helicase activity"/>
    <property type="evidence" value="ECO:0007669"/>
    <property type="project" value="UniProtKB-EC"/>
</dbReference>
<keyword evidence="1 7" id="KW-0547">Nucleotide-binding</keyword>
<dbReference type="SUPFAM" id="SSF52540">
    <property type="entry name" value="P-loop containing nucleoside triphosphate hydrolases"/>
    <property type="match status" value="1"/>
</dbReference>
<dbReference type="Gene3D" id="3.40.50.300">
    <property type="entry name" value="P-loop containing nucleotide triphosphate hydrolases"/>
    <property type="match status" value="2"/>
</dbReference>
<feature type="region of interest" description="Disordered" evidence="8">
    <location>
        <begin position="385"/>
        <end position="407"/>
    </location>
</feature>
<dbReference type="RefSeq" id="WP_015336505.1">
    <property type="nucleotide sequence ID" value="NC_020055.1"/>
</dbReference>
<comment type="similarity">
    <text evidence="5 7">Belongs to the DEAD box helicase family.</text>
</comment>
<evidence type="ECO:0000256" key="4">
    <source>
        <dbReference type="ARBA" id="ARBA00022840"/>
    </source>
</evidence>
<organism evidence="12 13">
    <name type="scientific">Maridesulfovibrio hydrothermalis AM13 = DSM 14728</name>
    <dbReference type="NCBI Taxonomy" id="1121451"/>
    <lineage>
        <taxon>Bacteria</taxon>
        <taxon>Pseudomonadati</taxon>
        <taxon>Thermodesulfobacteriota</taxon>
        <taxon>Desulfovibrionia</taxon>
        <taxon>Desulfovibrionales</taxon>
        <taxon>Desulfovibrionaceae</taxon>
        <taxon>Maridesulfovibrio</taxon>
    </lineage>
</organism>
<dbReference type="CDD" id="cd00268">
    <property type="entry name" value="DEADc"/>
    <property type="match status" value="1"/>
</dbReference>
<dbReference type="PANTHER" id="PTHR47959">
    <property type="entry name" value="ATP-DEPENDENT RNA HELICASE RHLE-RELATED"/>
    <property type="match status" value="1"/>
</dbReference>
<dbReference type="Proteomes" id="UP000010808">
    <property type="component" value="Chromosome"/>
</dbReference>
<dbReference type="EMBL" id="FO203522">
    <property type="protein sequence ID" value="CCO23902.1"/>
    <property type="molecule type" value="Genomic_DNA"/>
</dbReference>
<gene>
    <name evidence="12" type="primary">rhlE</name>
    <name evidence="12" type="ORF">DESAM_21625</name>
</gene>
<evidence type="ECO:0000259" key="10">
    <source>
        <dbReference type="PROSITE" id="PS51194"/>
    </source>
</evidence>
<dbReference type="InterPro" id="IPR027417">
    <property type="entry name" value="P-loop_NTPase"/>
</dbReference>
<accession>L0RCH1</accession>
<dbReference type="AlphaFoldDB" id="L0RCH1"/>
<feature type="short sequence motif" description="Q motif" evidence="6">
    <location>
        <begin position="1"/>
        <end position="29"/>
    </location>
</feature>
<evidence type="ECO:0000256" key="2">
    <source>
        <dbReference type="ARBA" id="ARBA00022801"/>
    </source>
</evidence>
<dbReference type="Pfam" id="PF00270">
    <property type="entry name" value="DEAD"/>
    <property type="match status" value="1"/>
</dbReference>
<dbReference type="SMART" id="SM00490">
    <property type="entry name" value="HELICc"/>
    <property type="match status" value="1"/>
</dbReference>
<dbReference type="PANTHER" id="PTHR47959:SF13">
    <property type="entry name" value="ATP-DEPENDENT RNA HELICASE RHLE"/>
    <property type="match status" value="1"/>
</dbReference>
<evidence type="ECO:0000256" key="8">
    <source>
        <dbReference type="SAM" id="MobiDB-lite"/>
    </source>
</evidence>
<keyword evidence="13" id="KW-1185">Reference proteome</keyword>
<keyword evidence="3 7" id="KW-0347">Helicase</keyword>
<keyword evidence="2 7" id="KW-0378">Hydrolase</keyword>
<dbReference type="KEGG" id="dhy:DESAM_21625"/>
<dbReference type="Pfam" id="PF00271">
    <property type="entry name" value="Helicase_C"/>
    <property type="match status" value="1"/>
</dbReference>
<dbReference type="InterPro" id="IPR000629">
    <property type="entry name" value="RNA-helicase_DEAD-box_CS"/>
</dbReference>
<dbReference type="InterPro" id="IPR044742">
    <property type="entry name" value="DEAD/DEAH_RhlB"/>
</dbReference>
<name>L0RCH1_9BACT</name>
<dbReference type="InterPro" id="IPR011545">
    <property type="entry name" value="DEAD/DEAH_box_helicase_dom"/>
</dbReference>
<dbReference type="GO" id="GO:0005524">
    <property type="term" value="F:ATP binding"/>
    <property type="evidence" value="ECO:0007669"/>
    <property type="project" value="UniProtKB-KW"/>
</dbReference>
<dbReference type="InterPro" id="IPR014014">
    <property type="entry name" value="RNA_helicase_DEAD_Q_motif"/>
</dbReference>
<evidence type="ECO:0000313" key="12">
    <source>
        <dbReference type="EMBL" id="CCO23902.1"/>
    </source>
</evidence>
<feature type="domain" description="DEAD-box RNA helicase Q" evidence="11">
    <location>
        <begin position="1"/>
        <end position="29"/>
    </location>
</feature>
<dbReference type="OrthoDB" id="9805696at2"/>
<dbReference type="InterPro" id="IPR001650">
    <property type="entry name" value="Helicase_C-like"/>
</dbReference>
<dbReference type="GO" id="GO:0003676">
    <property type="term" value="F:nucleic acid binding"/>
    <property type="evidence" value="ECO:0007669"/>
    <property type="project" value="InterPro"/>
</dbReference>
<dbReference type="GO" id="GO:0016787">
    <property type="term" value="F:hydrolase activity"/>
    <property type="evidence" value="ECO:0007669"/>
    <property type="project" value="UniProtKB-KW"/>
</dbReference>
<evidence type="ECO:0000256" key="1">
    <source>
        <dbReference type="ARBA" id="ARBA00022741"/>
    </source>
</evidence>
<feature type="domain" description="Helicase ATP-binding" evidence="9">
    <location>
        <begin position="32"/>
        <end position="205"/>
    </location>
</feature>
<dbReference type="InterPro" id="IPR050079">
    <property type="entry name" value="DEAD_box_RNA_helicase"/>
</dbReference>
<dbReference type="SMART" id="SM00487">
    <property type="entry name" value="DEXDc"/>
    <property type="match status" value="1"/>
</dbReference>
<evidence type="ECO:0000259" key="11">
    <source>
        <dbReference type="PROSITE" id="PS51195"/>
    </source>
</evidence>
<feature type="domain" description="Helicase C-terminal" evidence="10">
    <location>
        <begin position="231"/>
        <end position="375"/>
    </location>
</feature>
<dbReference type="HOGENOM" id="CLU_003041_28_3_7"/>
<dbReference type="STRING" id="1121451.DESAM_21625"/>
<dbReference type="EC" id="3.6.4.13" evidence="12"/>
<keyword evidence="4 7" id="KW-0067">ATP-binding</keyword>
<dbReference type="InterPro" id="IPR014001">
    <property type="entry name" value="Helicase_ATP-bd"/>
</dbReference>
<dbReference type="eggNOG" id="COG0513">
    <property type="taxonomic scope" value="Bacteria"/>
</dbReference>
<dbReference type="PATRIC" id="fig|1121451.3.peg.1866"/>
<feature type="compositionally biased region" description="Basic residues" evidence="8">
    <location>
        <begin position="394"/>
        <end position="407"/>
    </location>
</feature>
<dbReference type="PROSITE" id="PS51195">
    <property type="entry name" value="Q_MOTIF"/>
    <property type="match status" value="1"/>
</dbReference>
<evidence type="ECO:0000313" key="13">
    <source>
        <dbReference type="Proteomes" id="UP000010808"/>
    </source>
</evidence>
<protein>
    <submittedName>
        <fullName evidence="12">ATP-dependent RNA helicase rhlE</fullName>
        <ecNumber evidence="12">3.6.4.13</ecNumber>
    </submittedName>
</protein>
<reference evidence="12 13" key="1">
    <citation type="submission" date="2012-10" db="EMBL/GenBank/DDBJ databases">
        <authorList>
            <person name="Genoscope - CEA"/>
        </authorList>
    </citation>
    <scope>NUCLEOTIDE SEQUENCE [LARGE SCALE GENOMIC DNA]</scope>
    <source>
        <strain evidence="13">AM13 / DSM 14728</strain>
    </source>
</reference>
<evidence type="ECO:0000256" key="5">
    <source>
        <dbReference type="ARBA" id="ARBA00038437"/>
    </source>
</evidence>
<evidence type="ECO:0000259" key="9">
    <source>
        <dbReference type="PROSITE" id="PS51192"/>
    </source>
</evidence>
<dbReference type="PROSITE" id="PS00039">
    <property type="entry name" value="DEAD_ATP_HELICASE"/>
    <property type="match status" value="1"/>
</dbReference>
<dbReference type="PROSITE" id="PS51192">
    <property type="entry name" value="HELICASE_ATP_BIND_1"/>
    <property type="match status" value="1"/>
</dbReference>
<dbReference type="CDD" id="cd18787">
    <property type="entry name" value="SF2_C_DEAD"/>
    <property type="match status" value="1"/>
</dbReference>
<evidence type="ECO:0000256" key="3">
    <source>
        <dbReference type="ARBA" id="ARBA00022806"/>
    </source>
</evidence>
<evidence type="ECO:0000256" key="7">
    <source>
        <dbReference type="RuleBase" id="RU000492"/>
    </source>
</evidence>
<proteinExistence type="inferred from homology"/>
<evidence type="ECO:0000256" key="6">
    <source>
        <dbReference type="PROSITE-ProRule" id="PRU00552"/>
    </source>
</evidence>